<keyword evidence="4" id="KW-1185">Reference proteome</keyword>
<evidence type="ECO:0000256" key="1">
    <source>
        <dbReference type="SAM" id="MobiDB-lite"/>
    </source>
</evidence>
<feature type="region of interest" description="Disordered" evidence="1">
    <location>
        <begin position="27"/>
        <end position="81"/>
    </location>
</feature>
<evidence type="ECO:0000313" key="4">
    <source>
        <dbReference type="Proteomes" id="UP000002320"/>
    </source>
</evidence>
<dbReference type="KEGG" id="cqu:CpipJ_CPIJ019372"/>
<dbReference type="VEuPathDB" id="VectorBase:CPIJ019372"/>
<accession>B0XIW4</accession>
<dbReference type="OrthoDB" id="6499155at2759"/>
<dbReference type="EnsemblMetazoa" id="CPIJ019372-RA">
    <property type="protein sequence ID" value="CPIJ019372-PA"/>
    <property type="gene ID" value="CPIJ019372"/>
</dbReference>
<dbReference type="AlphaFoldDB" id="B0XIW4"/>
<protein>
    <submittedName>
        <fullName evidence="2 3">Uncharacterized protein</fullName>
    </submittedName>
</protein>
<reference evidence="3" key="2">
    <citation type="submission" date="2020-05" db="UniProtKB">
        <authorList>
            <consortium name="EnsemblMetazoa"/>
        </authorList>
    </citation>
    <scope>IDENTIFICATION</scope>
    <source>
        <strain evidence="3">JHB</strain>
    </source>
</reference>
<dbReference type="InParanoid" id="B0XIW4"/>
<organism>
    <name type="scientific">Culex quinquefasciatus</name>
    <name type="common">Southern house mosquito</name>
    <name type="synonym">Culex pungens</name>
    <dbReference type="NCBI Taxonomy" id="7176"/>
    <lineage>
        <taxon>Eukaryota</taxon>
        <taxon>Metazoa</taxon>
        <taxon>Ecdysozoa</taxon>
        <taxon>Arthropoda</taxon>
        <taxon>Hexapoda</taxon>
        <taxon>Insecta</taxon>
        <taxon>Pterygota</taxon>
        <taxon>Neoptera</taxon>
        <taxon>Endopterygota</taxon>
        <taxon>Diptera</taxon>
        <taxon>Nematocera</taxon>
        <taxon>Culicoidea</taxon>
        <taxon>Culicidae</taxon>
        <taxon>Culicinae</taxon>
        <taxon>Culicini</taxon>
        <taxon>Culex</taxon>
        <taxon>Culex</taxon>
    </lineage>
</organism>
<dbReference type="VEuPathDB" id="VectorBase:CQUJHB016813"/>
<dbReference type="HOGENOM" id="CLU_1898270_0_0_1"/>
<feature type="compositionally biased region" description="Gly residues" evidence="1">
    <location>
        <begin position="28"/>
        <end position="60"/>
    </location>
</feature>
<sequence>MWDLDWDFRISDMEALRLENEMLKEEGAVGGASGGDNAGACGGGPGPSGIRTSGGMGGPSRRGHSSFSRAQELSRELRQAAASAENNLRQLLTGVDNLRMMASTIENIDRIDITTHPEDFLSDSDDDDLLGPAL</sequence>
<dbReference type="Proteomes" id="UP000002320">
    <property type="component" value="Unassembled WGS sequence"/>
</dbReference>
<proteinExistence type="predicted"/>
<gene>
    <name evidence="3" type="primary">6053514</name>
    <name evidence="2" type="ORF">CpipJ_CPIJ019372</name>
</gene>
<dbReference type="STRING" id="7176.B0XIW4"/>
<evidence type="ECO:0000313" key="3">
    <source>
        <dbReference type="EnsemblMetazoa" id="CPIJ019372-PA"/>
    </source>
</evidence>
<dbReference type="EMBL" id="DS233393">
    <property type="protein sequence ID" value="EDS29746.1"/>
    <property type="molecule type" value="Genomic_DNA"/>
</dbReference>
<name>B0XIW4_CULQU</name>
<evidence type="ECO:0000313" key="2">
    <source>
        <dbReference type="EMBL" id="EDS29746.1"/>
    </source>
</evidence>
<reference evidence="2" key="1">
    <citation type="submission" date="2007-03" db="EMBL/GenBank/DDBJ databases">
        <title>Annotation of Culex pipiens quinquefasciatus.</title>
        <authorList>
            <consortium name="The Broad Institute Genome Sequencing Platform"/>
            <person name="Atkinson P.W."/>
            <person name="Hemingway J."/>
            <person name="Christensen B.M."/>
            <person name="Higgs S."/>
            <person name="Kodira C."/>
            <person name="Hannick L."/>
            <person name="Megy K."/>
            <person name="O'Leary S."/>
            <person name="Pearson M."/>
            <person name="Haas B.J."/>
            <person name="Mauceli E."/>
            <person name="Wortman J.R."/>
            <person name="Lee N.H."/>
            <person name="Guigo R."/>
            <person name="Stanke M."/>
            <person name="Alvarado L."/>
            <person name="Amedeo P."/>
            <person name="Antoine C.H."/>
            <person name="Arensburger P."/>
            <person name="Bidwell S.L."/>
            <person name="Crawford M."/>
            <person name="Camaro F."/>
            <person name="Devon K."/>
            <person name="Engels R."/>
            <person name="Hammond M."/>
            <person name="Howarth C."/>
            <person name="Koehrsen M."/>
            <person name="Lawson D."/>
            <person name="Montgomery P."/>
            <person name="Nene V."/>
            <person name="Nusbaum C."/>
            <person name="Puiu D."/>
            <person name="Romero-Severson J."/>
            <person name="Severson D.W."/>
            <person name="Shumway M."/>
            <person name="Sisk P."/>
            <person name="Stolte C."/>
            <person name="Zeng Q."/>
            <person name="Eisenstadt E."/>
            <person name="Fraser-Liggett C."/>
            <person name="Strausberg R."/>
            <person name="Galagan J."/>
            <person name="Birren B."/>
            <person name="Collins F.H."/>
        </authorList>
    </citation>
    <scope>NUCLEOTIDE SEQUENCE [LARGE SCALE GENOMIC DNA]</scope>
    <source>
        <strain evidence="2">JHB</strain>
    </source>
</reference>